<dbReference type="Proteomes" id="UP000044602">
    <property type="component" value="Unassembled WGS sequence"/>
</dbReference>
<evidence type="ECO:0000313" key="1">
    <source>
        <dbReference type="EMBL" id="CRK22000.1"/>
    </source>
</evidence>
<organism evidence="1 2">
    <name type="scientific">Verticillium longisporum</name>
    <name type="common">Verticillium dahliae var. longisporum</name>
    <dbReference type="NCBI Taxonomy" id="100787"/>
    <lineage>
        <taxon>Eukaryota</taxon>
        <taxon>Fungi</taxon>
        <taxon>Dikarya</taxon>
        <taxon>Ascomycota</taxon>
        <taxon>Pezizomycotina</taxon>
        <taxon>Sordariomycetes</taxon>
        <taxon>Hypocreomycetidae</taxon>
        <taxon>Glomerellales</taxon>
        <taxon>Plectosphaerellaceae</taxon>
        <taxon>Verticillium</taxon>
    </lineage>
</organism>
<accession>A0A0G4LJY4</accession>
<reference evidence="1 2" key="1">
    <citation type="submission" date="2015-05" db="EMBL/GenBank/DDBJ databases">
        <authorList>
            <person name="Wang D.B."/>
            <person name="Wang M."/>
        </authorList>
    </citation>
    <scope>NUCLEOTIDE SEQUENCE [LARGE SCALE GENOMIC DNA]</scope>
    <source>
        <strain evidence="1">VL1</strain>
    </source>
</reference>
<proteinExistence type="predicted"/>
<dbReference type="EMBL" id="CVQH01013336">
    <property type="protein sequence ID" value="CRK22000.1"/>
    <property type="molecule type" value="Genomic_DNA"/>
</dbReference>
<dbReference type="AlphaFoldDB" id="A0A0G4LJY4"/>
<name>A0A0G4LJY4_VERLO</name>
<evidence type="ECO:0000313" key="2">
    <source>
        <dbReference type="Proteomes" id="UP000044602"/>
    </source>
</evidence>
<keyword evidence="2" id="KW-1185">Reference proteome</keyword>
<sequence length="67" mass="6873">MASSGGYLMRQDGKLLMVSVMKGGADIPSKFDCNSEALGEMALGLCRGGSGADLETSALNVYIVLDG</sequence>
<gene>
    <name evidence="1" type="ORF">BN1708_013268</name>
</gene>
<protein>
    <submittedName>
        <fullName evidence="1">Uncharacterized protein</fullName>
    </submittedName>
</protein>